<organism evidence="1 2">
    <name type="scientific">Galerina marginata (strain CBS 339.88)</name>
    <dbReference type="NCBI Taxonomy" id="685588"/>
    <lineage>
        <taxon>Eukaryota</taxon>
        <taxon>Fungi</taxon>
        <taxon>Dikarya</taxon>
        <taxon>Basidiomycota</taxon>
        <taxon>Agaricomycotina</taxon>
        <taxon>Agaricomycetes</taxon>
        <taxon>Agaricomycetidae</taxon>
        <taxon>Agaricales</taxon>
        <taxon>Agaricineae</taxon>
        <taxon>Strophariaceae</taxon>
        <taxon>Galerina</taxon>
    </lineage>
</organism>
<feature type="non-terminal residue" evidence="1">
    <location>
        <position position="1"/>
    </location>
</feature>
<name>A0A067SJ45_GALM3</name>
<evidence type="ECO:0000313" key="1">
    <source>
        <dbReference type="EMBL" id="KDR67764.1"/>
    </source>
</evidence>
<reference evidence="2" key="1">
    <citation type="journal article" date="2014" name="Proc. Natl. Acad. Sci. U.S.A.">
        <title>Extensive sampling of basidiomycete genomes demonstrates inadequacy of the white-rot/brown-rot paradigm for wood decay fungi.</title>
        <authorList>
            <person name="Riley R."/>
            <person name="Salamov A.A."/>
            <person name="Brown D.W."/>
            <person name="Nagy L.G."/>
            <person name="Floudas D."/>
            <person name="Held B.W."/>
            <person name="Levasseur A."/>
            <person name="Lombard V."/>
            <person name="Morin E."/>
            <person name="Otillar R."/>
            <person name="Lindquist E.A."/>
            <person name="Sun H."/>
            <person name="LaButti K.M."/>
            <person name="Schmutz J."/>
            <person name="Jabbour D."/>
            <person name="Luo H."/>
            <person name="Baker S.E."/>
            <person name="Pisabarro A.G."/>
            <person name="Walton J.D."/>
            <person name="Blanchette R.A."/>
            <person name="Henrissat B."/>
            <person name="Martin F."/>
            <person name="Cullen D."/>
            <person name="Hibbett D.S."/>
            <person name="Grigoriev I.V."/>
        </authorList>
    </citation>
    <scope>NUCLEOTIDE SEQUENCE [LARGE SCALE GENOMIC DNA]</scope>
    <source>
        <strain evidence="2">CBS 339.88</strain>
    </source>
</reference>
<gene>
    <name evidence="1" type="ORF">GALMADRAFT_37863</name>
</gene>
<sequence length="59" mass="7032">DRDIPHRTRITQLIIEAFQREYKAMVKEIQNPLGRSSYTGDVWSRKNLESYFAITGHYM</sequence>
<dbReference type="HOGENOM" id="CLU_155624_2_0_1"/>
<accession>A0A067SJ45</accession>
<proteinExistence type="predicted"/>
<keyword evidence="2" id="KW-1185">Reference proteome</keyword>
<dbReference type="EMBL" id="KL142412">
    <property type="protein sequence ID" value="KDR67764.1"/>
    <property type="molecule type" value="Genomic_DNA"/>
</dbReference>
<feature type="non-terminal residue" evidence="1">
    <location>
        <position position="59"/>
    </location>
</feature>
<evidence type="ECO:0000313" key="2">
    <source>
        <dbReference type="Proteomes" id="UP000027222"/>
    </source>
</evidence>
<dbReference type="AlphaFoldDB" id="A0A067SJ45"/>
<protein>
    <submittedName>
        <fullName evidence="1">Uncharacterized protein</fullName>
    </submittedName>
</protein>
<dbReference type="Proteomes" id="UP000027222">
    <property type="component" value="Unassembled WGS sequence"/>
</dbReference>
<dbReference type="OrthoDB" id="1607513at2759"/>